<organism evidence="1 2">
    <name type="scientific">Paraglomus occultum</name>
    <dbReference type="NCBI Taxonomy" id="144539"/>
    <lineage>
        <taxon>Eukaryota</taxon>
        <taxon>Fungi</taxon>
        <taxon>Fungi incertae sedis</taxon>
        <taxon>Mucoromycota</taxon>
        <taxon>Glomeromycotina</taxon>
        <taxon>Glomeromycetes</taxon>
        <taxon>Paraglomerales</taxon>
        <taxon>Paraglomeraceae</taxon>
        <taxon>Paraglomus</taxon>
    </lineage>
</organism>
<dbReference type="AlphaFoldDB" id="A0A9N9EF50"/>
<name>A0A9N9EF50_9GLOM</name>
<evidence type="ECO:0000313" key="2">
    <source>
        <dbReference type="Proteomes" id="UP000789572"/>
    </source>
</evidence>
<feature type="non-terminal residue" evidence="1">
    <location>
        <position position="44"/>
    </location>
</feature>
<reference evidence="1" key="1">
    <citation type="submission" date="2021-06" db="EMBL/GenBank/DDBJ databases">
        <authorList>
            <person name="Kallberg Y."/>
            <person name="Tangrot J."/>
            <person name="Rosling A."/>
        </authorList>
    </citation>
    <scope>NUCLEOTIDE SEQUENCE</scope>
    <source>
        <strain evidence="1">IA702</strain>
    </source>
</reference>
<proteinExistence type="predicted"/>
<protein>
    <submittedName>
        <fullName evidence="1">1933_t:CDS:1</fullName>
    </submittedName>
</protein>
<comment type="caution">
    <text evidence="1">The sequence shown here is derived from an EMBL/GenBank/DDBJ whole genome shotgun (WGS) entry which is preliminary data.</text>
</comment>
<sequence length="44" mass="5244">MTPVTRRQKSRWVIAICVQVNVSVPCWNNANVKMLYHWETQVQE</sequence>
<dbReference type="Proteomes" id="UP000789572">
    <property type="component" value="Unassembled WGS sequence"/>
</dbReference>
<gene>
    <name evidence="1" type="ORF">POCULU_LOCUS11233</name>
</gene>
<dbReference type="EMBL" id="CAJVPJ010007522">
    <property type="protein sequence ID" value="CAG8676002.1"/>
    <property type="molecule type" value="Genomic_DNA"/>
</dbReference>
<keyword evidence="2" id="KW-1185">Reference proteome</keyword>
<evidence type="ECO:0000313" key="1">
    <source>
        <dbReference type="EMBL" id="CAG8676002.1"/>
    </source>
</evidence>
<accession>A0A9N9EF50</accession>